<evidence type="ECO:0000313" key="1">
    <source>
        <dbReference type="EMBL" id="KAK0491684.1"/>
    </source>
</evidence>
<keyword evidence="2" id="KW-1185">Reference proteome</keyword>
<sequence>MTRNSTIIGIFLALSQHEYAIRLYYSLEQRNWLAGHGPAFERAVCQDRVLAFFDKLYLEYFRAWPEVVSGEFMEESESLDKEQRKIEIFTLVIMGLKQLWFHSQRGLYCWDNRTILATIDGLEDIVTKQFQKIWHVFGIPPLIMLSYSPLEVDRNY</sequence>
<evidence type="ECO:0000313" key="2">
    <source>
        <dbReference type="Proteomes" id="UP001175227"/>
    </source>
</evidence>
<accession>A0AA39UPF0</accession>
<reference evidence="1" key="1">
    <citation type="submission" date="2023-06" db="EMBL/GenBank/DDBJ databases">
        <authorList>
            <consortium name="Lawrence Berkeley National Laboratory"/>
            <person name="Ahrendt S."/>
            <person name="Sahu N."/>
            <person name="Indic B."/>
            <person name="Wong-Bajracharya J."/>
            <person name="Merenyi Z."/>
            <person name="Ke H.-M."/>
            <person name="Monk M."/>
            <person name="Kocsube S."/>
            <person name="Drula E."/>
            <person name="Lipzen A."/>
            <person name="Balint B."/>
            <person name="Henrissat B."/>
            <person name="Andreopoulos B."/>
            <person name="Martin F.M."/>
            <person name="Harder C.B."/>
            <person name="Rigling D."/>
            <person name="Ford K.L."/>
            <person name="Foster G.D."/>
            <person name="Pangilinan J."/>
            <person name="Papanicolaou A."/>
            <person name="Barry K."/>
            <person name="LaButti K."/>
            <person name="Viragh M."/>
            <person name="Koriabine M."/>
            <person name="Yan M."/>
            <person name="Riley R."/>
            <person name="Champramary S."/>
            <person name="Plett K.L."/>
            <person name="Tsai I.J."/>
            <person name="Slot J."/>
            <person name="Sipos G."/>
            <person name="Plett J."/>
            <person name="Nagy L.G."/>
            <person name="Grigoriev I.V."/>
        </authorList>
    </citation>
    <scope>NUCLEOTIDE SEQUENCE</scope>
    <source>
        <strain evidence="1">ICMP 16352</strain>
    </source>
</reference>
<dbReference type="EMBL" id="JAUEPR010000001">
    <property type="protein sequence ID" value="KAK0491684.1"/>
    <property type="molecule type" value="Genomic_DNA"/>
</dbReference>
<dbReference type="AlphaFoldDB" id="A0AA39UPF0"/>
<dbReference type="Proteomes" id="UP001175227">
    <property type="component" value="Unassembled WGS sequence"/>
</dbReference>
<proteinExistence type="predicted"/>
<name>A0AA39UPF0_9AGAR</name>
<organism evidence="1 2">
    <name type="scientific">Armillaria novae-zelandiae</name>
    <dbReference type="NCBI Taxonomy" id="153914"/>
    <lineage>
        <taxon>Eukaryota</taxon>
        <taxon>Fungi</taxon>
        <taxon>Dikarya</taxon>
        <taxon>Basidiomycota</taxon>
        <taxon>Agaricomycotina</taxon>
        <taxon>Agaricomycetes</taxon>
        <taxon>Agaricomycetidae</taxon>
        <taxon>Agaricales</taxon>
        <taxon>Marasmiineae</taxon>
        <taxon>Physalacriaceae</taxon>
        <taxon>Armillaria</taxon>
    </lineage>
</organism>
<protein>
    <submittedName>
        <fullName evidence="1">Uncharacterized protein</fullName>
    </submittedName>
</protein>
<gene>
    <name evidence="1" type="ORF">IW261DRAFT_1622299</name>
</gene>
<comment type="caution">
    <text evidence="1">The sequence shown here is derived from an EMBL/GenBank/DDBJ whole genome shotgun (WGS) entry which is preliminary data.</text>
</comment>